<evidence type="ECO:0000313" key="1">
    <source>
        <dbReference type="EMBL" id="KZV79830.1"/>
    </source>
</evidence>
<protein>
    <recommendedName>
        <fullName evidence="3">F-box domain-containing protein</fullName>
    </recommendedName>
</protein>
<keyword evidence="2" id="KW-1185">Reference proteome</keyword>
<reference evidence="1 2" key="1">
    <citation type="journal article" date="2016" name="Mol. Biol. Evol.">
        <title>Comparative Genomics of Early-Diverging Mushroom-Forming Fungi Provides Insights into the Origins of Lignocellulose Decay Capabilities.</title>
        <authorList>
            <person name="Nagy L.G."/>
            <person name="Riley R."/>
            <person name="Tritt A."/>
            <person name="Adam C."/>
            <person name="Daum C."/>
            <person name="Floudas D."/>
            <person name="Sun H."/>
            <person name="Yadav J.S."/>
            <person name="Pangilinan J."/>
            <person name="Larsson K.H."/>
            <person name="Matsuura K."/>
            <person name="Barry K."/>
            <person name="Labutti K."/>
            <person name="Kuo R."/>
            <person name="Ohm R.A."/>
            <person name="Bhattacharya S.S."/>
            <person name="Shirouzu T."/>
            <person name="Yoshinaga Y."/>
            <person name="Martin F.M."/>
            <person name="Grigoriev I.V."/>
            <person name="Hibbett D.S."/>
        </authorList>
    </citation>
    <scope>NUCLEOTIDE SEQUENCE [LARGE SCALE GENOMIC DNA]</scope>
    <source>
        <strain evidence="1 2">HHB12029</strain>
    </source>
</reference>
<evidence type="ECO:0008006" key="3">
    <source>
        <dbReference type="Google" id="ProtNLM"/>
    </source>
</evidence>
<dbReference type="InParanoid" id="A0A165B512"/>
<proteinExistence type="predicted"/>
<dbReference type="AlphaFoldDB" id="A0A165B512"/>
<accession>A0A165B512</accession>
<organism evidence="1 2">
    <name type="scientific">Exidia glandulosa HHB12029</name>
    <dbReference type="NCBI Taxonomy" id="1314781"/>
    <lineage>
        <taxon>Eukaryota</taxon>
        <taxon>Fungi</taxon>
        <taxon>Dikarya</taxon>
        <taxon>Basidiomycota</taxon>
        <taxon>Agaricomycotina</taxon>
        <taxon>Agaricomycetes</taxon>
        <taxon>Auriculariales</taxon>
        <taxon>Exidiaceae</taxon>
        <taxon>Exidia</taxon>
    </lineage>
</organism>
<name>A0A165B512_EXIGL</name>
<dbReference type="Proteomes" id="UP000077266">
    <property type="component" value="Unassembled WGS sequence"/>
</dbReference>
<gene>
    <name evidence="1" type="ORF">EXIGLDRAFT_734181</name>
</gene>
<evidence type="ECO:0000313" key="2">
    <source>
        <dbReference type="Proteomes" id="UP000077266"/>
    </source>
</evidence>
<sequence>MCKSLDTLRLDIPVDLPLSRLLSLICTNTALRRLELHFPKVSEVPDIASHPWADVTTLPDVPVQNTVAICEVVSGDLDGWDSADVDFRLRHEQILFRALATQHIRLLTITCSPRTLDVAESLLRDMSTLRHVELRPAEVKVEDDRGFIKLFHRADTLLTNVLAPSMDHVYTLRLSILEWTSFNWGIFGCLEELQLDGTVSQSHEMRRAVGCPSLRRVTFLLSRYGAHDWDIEDSSPEHDEDALVAIALALTVGRLDAWPRPLQQLTITGDCITRDFTFDTRHTSLVSQIQLTTRPGPSRFDGAIKTLREAYA</sequence>
<dbReference type="EMBL" id="KV426556">
    <property type="protein sequence ID" value="KZV79830.1"/>
    <property type="molecule type" value="Genomic_DNA"/>
</dbReference>